<dbReference type="SUPFAM" id="SSF55620">
    <property type="entry name" value="Tetrahydrobiopterin biosynthesis enzymes-like"/>
    <property type="match status" value="2"/>
</dbReference>
<gene>
    <name evidence="3" type="ORF">K461DRAFT_314281</name>
</gene>
<evidence type="ECO:0000313" key="3">
    <source>
        <dbReference type="EMBL" id="KAF2151437.1"/>
    </source>
</evidence>
<evidence type="ECO:0000256" key="1">
    <source>
        <dbReference type="ARBA" id="ARBA00022909"/>
    </source>
</evidence>
<dbReference type="AlphaFoldDB" id="A0A9P4MFT9"/>
<keyword evidence="1" id="KW-0289">Folate biosynthesis</keyword>
<dbReference type="InterPro" id="IPR006157">
    <property type="entry name" value="FolB_dom"/>
</dbReference>
<dbReference type="InterPro" id="IPR043133">
    <property type="entry name" value="GTP-CH-I_C/QueF"/>
</dbReference>
<dbReference type="Proteomes" id="UP000799439">
    <property type="component" value="Unassembled WGS sequence"/>
</dbReference>
<dbReference type="GO" id="GO:0004150">
    <property type="term" value="F:dihydroneopterin aldolase activity"/>
    <property type="evidence" value="ECO:0007669"/>
    <property type="project" value="InterPro"/>
</dbReference>
<reference evidence="3" key="1">
    <citation type="journal article" date="2020" name="Stud. Mycol.">
        <title>101 Dothideomycetes genomes: a test case for predicting lifestyles and emergence of pathogens.</title>
        <authorList>
            <person name="Haridas S."/>
            <person name="Albert R."/>
            <person name="Binder M."/>
            <person name="Bloem J."/>
            <person name="Labutti K."/>
            <person name="Salamov A."/>
            <person name="Andreopoulos B."/>
            <person name="Baker S."/>
            <person name="Barry K."/>
            <person name="Bills G."/>
            <person name="Bluhm B."/>
            <person name="Cannon C."/>
            <person name="Castanera R."/>
            <person name="Culley D."/>
            <person name="Daum C."/>
            <person name="Ezra D."/>
            <person name="Gonzalez J."/>
            <person name="Henrissat B."/>
            <person name="Kuo A."/>
            <person name="Liang C."/>
            <person name="Lipzen A."/>
            <person name="Lutzoni F."/>
            <person name="Magnuson J."/>
            <person name="Mondo S."/>
            <person name="Nolan M."/>
            <person name="Ohm R."/>
            <person name="Pangilinan J."/>
            <person name="Park H.-J."/>
            <person name="Ramirez L."/>
            <person name="Alfaro M."/>
            <person name="Sun H."/>
            <person name="Tritt A."/>
            <person name="Yoshinaga Y."/>
            <person name="Zwiers L.-H."/>
            <person name="Turgeon B."/>
            <person name="Goodwin S."/>
            <person name="Spatafora J."/>
            <person name="Crous P."/>
            <person name="Grigoriev I."/>
        </authorList>
    </citation>
    <scope>NUCLEOTIDE SEQUENCE</scope>
    <source>
        <strain evidence="3">CBS 260.36</strain>
    </source>
</reference>
<sequence length="270" mass="29825">MDSIRRHDGISVHNLILQHSQRVAKDAWSRAKEQPLLVTVHLGLRTSFTTAAAADSLDSSTVNYGSLSKKIRDVRPAEKWESLDDLTSRIYQAVTQLASPKSLESSVVQLGLPKASLLGSEVVFTQHRQHLIGLALPRLRRELSLRKVSIPVIIGINPHERQQKQPLVFSVALIDVPASVADDFTTVENHLVQLVERTCFETLEALILHVAHGLDIAYLQRHAPDATLHVQIEKPLAVSWAAAPCLEIMRSPTERRAFAATSIISSDSAQ</sequence>
<keyword evidence="4" id="KW-1185">Reference proteome</keyword>
<dbReference type="EMBL" id="ML996088">
    <property type="protein sequence ID" value="KAF2151437.1"/>
    <property type="molecule type" value="Genomic_DNA"/>
</dbReference>
<feature type="domain" description="Dihydroneopterin aldolase/epimerase" evidence="2">
    <location>
        <begin position="143"/>
        <end position="250"/>
    </location>
</feature>
<name>A0A9P4MFT9_9PEZI</name>
<dbReference type="GO" id="GO:0046656">
    <property type="term" value="P:folic acid biosynthetic process"/>
    <property type="evidence" value="ECO:0007669"/>
    <property type="project" value="UniProtKB-KW"/>
</dbReference>
<protein>
    <recommendedName>
        <fullName evidence="2">Dihydroneopterin aldolase/epimerase domain-containing protein</fullName>
    </recommendedName>
</protein>
<organism evidence="3 4">
    <name type="scientific">Myriangium duriaei CBS 260.36</name>
    <dbReference type="NCBI Taxonomy" id="1168546"/>
    <lineage>
        <taxon>Eukaryota</taxon>
        <taxon>Fungi</taxon>
        <taxon>Dikarya</taxon>
        <taxon>Ascomycota</taxon>
        <taxon>Pezizomycotina</taxon>
        <taxon>Dothideomycetes</taxon>
        <taxon>Dothideomycetidae</taxon>
        <taxon>Myriangiales</taxon>
        <taxon>Myriangiaceae</taxon>
        <taxon>Myriangium</taxon>
    </lineage>
</organism>
<dbReference type="OrthoDB" id="5425486at2759"/>
<dbReference type="SMART" id="SM00905">
    <property type="entry name" value="FolB"/>
    <property type="match status" value="1"/>
</dbReference>
<comment type="caution">
    <text evidence="3">The sequence shown here is derived from an EMBL/GenBank/DDBJ whole genome shotgun (WGS) entry which is preliminary data.</text>
</comment>
<proteinExistence type="predicted"/>
<dbReference type="Pfam" id="PF02152">
    <property type="entry name" value="FolB"/>
    <property type="match status" value="1"/>
</dbReference>
<accession>A0A9P4MFT9</accession>
<evidence type="ECO:0000313" key="4">
    <source>
        <dbReference type="Proteomes" id="UP000799439"/>
    </source>
</evidence>
<evidence type="ECO:0000259" key="2">
    <source>
        <dbReference type="SMART" id="SM00905"/>
    </source>
</evidence>
<dbReference type="Gene3D" id="3.30.1130.10">
    <property type="match status" value="2"/>
</dbReference>